<dbReference type="Proteomes" id="UP001144280">
    <property type="component" value="Unassembled WGS sequence"/>
</dbReference>
<comment type="caution">
    <text evidence="2">The sequence shown here is derived from an EMBL/GenBank/DDBJ whole genome shotgun (WGS) entry which is preliminary data.</text>
</comment>
<dbReference type="Pfam" id="PF02627">
    <property type="entry name" value="CMD"/>
    <property type="match status" value="1"/>
</dbReference>
<sequence length="178" mass="18663">MPHVPVPDGLPGITGLLAFKPATGVRVADLMHELLRGESPLTPAERETIGAYVSHRNECEFCARSHSATIPHLGSGAELSEAALVGPAAEGISPKLRALLAVAGAVTEGGHRVSDELVETARAAGATDEELHDTVLIAAAFCMANRYVDGLDAVTPTEDAAYDQMGVRLAREGYRRAL</sequence>
<reference evidence="2" key="1">
    <citation type="submission" date="2022-12" db="EMBL/GenBank/DDBJ databases">
        <title>New Phytohabitans aurantiacus sp. RD004123 nov., an actinomycete isolated from soil.</title>
        <authorList>
            <person name="Triningsih D.W."/>
            <person name="Harunari E."/>
            <person name="Igarashi Y."/>
        </authorList>
    </citation>
    <scope>NUCLEOTIDE SEQUENCE</scope>
    <source>
        <strain evidence="2">RD004123</strain>
    </source>
</reference>
<protein>
    <submittedName>
        <fullName evidence="2">Carboxymuconolactone decarboxylase</fullName>
    </submittedName>
</protein>
<gene>
    <name evidence="2" type="ORF">Pa4123_02480</name>
</gene>
<dbReference type="InterPro" id="IPR003779">
    <property type="entry name" value="CMD-like"/>
</dbReference>
<dbReference type="EMBL" id="BSDI01000001">
    <property type="protein sequence ID" value="GLH94976.1"/>
    <property type="molecule type" value="Genomic_DNA"/>
</dbReference>
<keyword evidence="3" id="KW-1185">Reference proteome</keyword>
<evidence type="ECO:0000259" key="1">
    <source>
        <dbReference type="Pfam" id="PF02627"/>
    </source>
</evidence>
<organism evidence="2 3">
    <name type="scientific">Phytohabitans aurantiacus</name>
    <dbReference type="NCBI Taxonomy" id="3016789"/>
    <lineage>
        <taxon>Bacteria</taxon>
        <taxon>Bacillati</taxon>
        <taxon>Actinomycetota</taxon>
        <taxon>Actinomycetes</taxon>
        <taxon>Micromonosporales</taxon>
        <taxon>Micromonosporaceae</taxon>
    </lineage>
</organism>
<accession>A0ABQ5QK75</accession>
<dbReference type="PANTHER" id="PTHR35446">
    <property type="entry name" value="SI:CH211-175M2.5"/>
    <property type="match status" value="1"/>
</dbReference>
<evidence type="ECO:0000313" key="3">
    <source>
        <dbReference type="Proteomes" id="UP001144280"/>
    </source>
</evidence>
<evidence type="ECO:0000313" key="2">
    <source>
        <dbReference type="EMBL" id="GLH94976.1"/>
    </source>
</evidence>
<dbReference type="RefSeq" id="WP_281891825.1">
    <property type="nucleotide sequence ID" value="NZ_BSDI01000001.1"/>
</dbReference>
<dbReference type="Gene3D" id="1.20.1290.10">
    <property type="entry name" value="AhpD-like"/>
    <property type="match status" value="1"/>
</dbReference>
<dbReference type="SUPFAM" id="SSF69118">
    <property type="entry name" value="AhpD-like"/>
    <property type="match status" value="1"/>
</dbReference>
<dbReference type="PANTHER" id="PTHR35446:SF3">
    <property type="entry name" value="CMD DOMAIN-CONTAINING PROTEIN"/>
    <property type="match status" value="1"/>
</dbReference>
<dbReference type="InterPro" id="IPR029032">
    <property type="entry name" value="AhpD-like"/>
</dbReference>
<name>A0ABQ5QK75_9ACTN</name>
<feature type="domain" description="Carboxymuconolactone decarboxylase-like" evidence="1">
    <location>
        <begin position="89"/>
        <end position="154"/>
    </location>
</feature>
<proteinExistence type="predicted"/>